<feature type="transmembrane region" description="Helical" evidence="1">
    <location>
        <begin position="12"/>
        <end position="34"/>
    </location>
</feature>
<keyword evidence="3" id="KW-1185">Reference proteome</keyword>
<dbReference type="Proteomes" id="UP000182229">
    <property type="component" value="Unassembled WGS sequence"/>
</dbReference>
<evidence type="ECO:0008006" key="4">
    <source>
        <dbReference type="Google" id="ProtNLM"/>
    </source>
</evidence>
<name>A0A1L9AXQ6_9BACT</name>
<dbReference type="OrthoDB" id="5497245at2"/>
<reference evidence="3" key="1">
    <citation type="submission" date="2016-11" db="EMBL/GenBank/DDBJ databases">
        <authorList>
            <person name="Shukria A."/>
            <person name="Stevens D.C."/>
        </authorList>
    </citation>
    <scope>NUCLEOTIDE SEQUENCE [LARGE SCALE GENOMIC DNA]</scope>
    <source>
        <strain evidence="3">Cbfe23</strain>
    </source>
</reference>
<comment type="caution">
    <text evidence="2">The sequence shown here is derived from an EMBL/GenBank/DDBJ whole genome shotgun (WGS) entry which is preliminary data.</text>
</comment>
<reference evidence="2 3" key="2">
    <citation type="submission" date="2016-12" db="EMBL/GenBank/DDBJ databases">
        <title>Draft Genome Sequence of Cystobacter ferrugineus Strain Cbfe23.</title>
        <authorList>
            <person name="Akbar S."/>
            <person name="Dowd S.E."/>
            <person name="Stevens D.C."/>
        </authorList>
    </citation>
    <scope>NUCLEOTIDE SEQUENCE [LARGE SCALE GENOMIC DNA]</scope>
    <source>
        <strain evidence="2 3">Cbfe23</strain>
    </source>
</reference>
<keyword evidence="1" id="KW-0812">Transmembrane</keyword>
<keyword evidence="1" id="KW-1133">Transmembrane helix</keyword>
<gene>
    <name evidence="2" type="ORF">BON30_42175</name>
</gene>
<keyword evidence="1" id="KW-0472">Membrane</keyword>
<dbReference type="AlphaFoldDB" id="A0A1L9AXQ6"/>
<protein>
    <recommendedName>
        <fullName evidence="4">Pilus assembly protein</fullName>
    </recommendedName>
</protein>
<organism evidence="2 3">
    <name type="scientific">Cystobacter ferrugineus</name>
    <dbReference type="NCBI Taxonomy" id="83449"/>
    <lineage>
        <taxon>Bacteria</taxon>
        <taxon>Pseudomonadati</taxon>
        <taxon>Myxococcota</taxon>
        <taxon>Myxococcia</taxon>
        <taxon>Myxococcales</taxon>
        <taxon>Cystobacterineae</taxon>
        <taxon>Archangiaceae</taxon>
        <taxon>Cystobacter</taxon>
    </lineage>
</organism>
<dbReference type="STRING" id="83449.BON30_42175"/>
<proteinExistence type="predicted"/>
<evidence type="ECO:0000313" key="2">
    <source>
        <dbReference type="EMBL" id="OJH34766.1"/>
    </source>
</evidence>
<accession>A0A1L9AXQ6</accession>
<evidence type="ECO:0000313" key="3">
    <source>
        <dbReference type="Proteomes" id="UP000182229"/>
    </source>
</evidence>
<dbReference type="EMBL" id="MPIN01000017">
    <property type="protein sequence ID" value="OJH34766.1"/>
    <property type="molecule type" value="Genomic_DNA"/>
</dbReference>
<evidence type="ECO:0000256" key="1">
    <source>
        <dbReference type="SAM" id="Phobius"/>
    </source>
</evidence>
<sequence length="324" mass="34490">MAKRAAARRGQALVETALGATVFVTILVFGIYFAEVGALTLKVQEAANFALWEATGHVQHDPRDGEFQRRGAVAQAEAEANRRYRDFDGRSSQGGGAMTVQLAIARARSPQVSCEPGLPGGDPLIAGIRPSDADAGSAALGRAMVIQSPGMSCTASSAMRGARIGRFLEPGFFNVSHRRASALFTVCAAGRASDGSCGGRFSLLLDDWGLAGVAEGRSCALNINNGRRCQNLDYHDWVQRVYQRNGGGGSAGSALAAATRAGAGIDEDQFFMSFRGEEDDYEEDIGASHAGNQRRWEVTPFRVPNGGLNYTVHRDNRWLGGVPH</sequence>
<dbReference type="RefSeq" id="WP_071904248.1">
    <property type="nucleotide sequence ID" value="NZ_MPIN01000017.1"/>
</dbReference>